<protein>
    <submittedName>
        <fullName evidence="2">Uncharacterized protein</fullName>
    </submittedName>
</protein>
<organism evidence="2 3">
    <name type="scientific">Arthrobotrys conoides</name>
    <dbReference type="NCBI Taxonomy" id="74498"/>
    <lineage>
        <taxon>Eukaryota</taxon>
        <taxon>Fungi</taxon>
        <taxon>Dikarya</taxon>
        <taxon>Ascomycota</taxon>
        <taxon>Pezizomycotina</taxon>
        <taxon>Orbiliomycetes</taxon>
        <taxon>Orbiliales</taxon>
        <taxon>Orbiliaceae</taxon>
        <taxon>Arthrobotrys</taxon>
    </lineage>
</organism>
<keyword evidence="1" id="KW-0472">Membrane</keyword>
<name>A0AAN8RM95_9PEZI</name>
<dbReference type="Proteomes" id="UP001307849">
    <property type="component" value="Unassembled WGS sequence"/>
</dbReference>
<proteinExistence type="predicted"/>
<feature type="transmembrane region" description="Helical" evidence="1">
    <location>
        <begin position="235"/>
        <end position="258"/>
    </location>
</feature>
<gene>
    <name evidence="2" type="ORF">TWF506_009357</name>
</gene>
<keyword evidence="3" id="KW-1185">Reference proteome</keyword>
<dbReference type="EMBL" id="JAVHJM010000006">
    <property type="protein sequence ID" value="KAK6513194.1"/>
    <property type="molecule type" value="Genomic_DNA"/>
</dbReference>
<evidence type="ECO:0000313" key="3">
    <source>
        <dbReference type="Proteomes" id="UP001307849"/>
    </source>
</evidence>
<evidence type="ECO:0000313" key="2">
    <source>
        <dbReference type="EMBL" id="KAK6513194.1"/>
    </source>
</evidence>
<evidence type="ECO:0000256" key="1">
    <source>
        <dbReference type="SAM" id="Phobius"/>
    </source>
</evidence>
<dbReference type="AlphaFoldDB" id="A0AAN8RM95"/>
<reference evidence="2 3" key="1">
    <citation type="submission" date="2019-10" db="EMBL/GenBank/DDBJ databases">
        <authorList>
            <person name="Palmer J.M."/>
        </authorList>
    </citation>
    <scope>NUCLEOTIDE SEQUENCE [LARGE SCALE GENOMIC DNA]</scope>
    <source>
        <strain evidence="2 3">TWF506</strain>
    </source>
</reference>
<accession>A0AAN8RM95</accession>
<sequence length="290" mass="33468">MNRYGKESGKPASSARFPNFGASHLIHLGHFHQAYIYSLKRNLYHIQQLKINSTKTTGVTNFQKALFPTSDSINLLWWKKPQEPKSLIPDLYITKPAVKVANLRFEGMGDIDGLDELGEFGKIEARSSPRGANTLFRYDYYINSPDGIAAKDLNAGIYDAITTLFSHSGKNPALRVQHIEIQVSHTFQPIKSFAGSWGILTTRTLWTERTMGQRIREHPWYIATLKAWKRLRYSWPFYVIVAVPVIVFWTVVVVHHLIDMAFDEVIRPALVDLKNSRFVRRTYRWCGIRW</sequence>
<comment type="caution">
    <text evidence="2">The sequence shown here is derived from an EMBL/GenBank/DDBJ whole genome shotgun (WGS) entry which is preliminary data.</text>
</comment>
<keyword evidence="1" id="KW-1133">Transmembrane helix</keyword>
<keyword evidence="1" id="KW-0812">Transmembrane</keyword>